<reference evidence="4" key="1">
    <citation type="journal article" date="2019" name="Int. J. Syst. Evol. Microbiol.">
        <title>The Global Catalogue of Microorganisms (GCM) 10K type strain sequencing project: providing services to taxonomists for standard genome sequencing and annotation.</title>
        <authorList>
            <consortium name="The Broad Institute Genomics Platform"/>
            <consortium name="The Broad Institute Genome Sequencing Center for Infectious Disease"/>
            <person name="Wu L."/>
            <person name="Ma J."/>
        </authorList>
    </citation>
    <scope>NUCLEOTIDE SEQUENCE [LARGE SCALE GENOMIC DNA]</scope>
    <source>
        <strain evidence="4">CCUG 73951</strain>
    </source>
</reference>
<dbReference type="SUPFAM" id="SSF53955">
    <property type="entry name" value="Lysozyme-like"/>
    <property type="match status" value="1"/>
</dbReference>
<dbReference type="InterPro" id="IPR023346">
    <property type="entry name" value="Lysozyme-like_dom_sf"/>
</dbReference>
<evidence type="ECO:0000259" key="2">
    <source>
        <dbReference type="Pfam" id="PF01464"/>
    </source>
</evidence>
<protein>
    <submittedName>
        <fullName evidence="3">Lytic transglycosylase domain-containing protein</fullName>
    </submittedName>
</protein>
<dbReference type="CDD" id="cd00254">
    <property type="entry name" value="LT-like"/>
    <property type="match status" value="1"/>
</dbReference>
<dbReference type="Pfam" id="PF01464">
    <property type="entry name" value="SLT"/>
    <property type="match status" value="1"/>
</dbReference>
<evidence type="ECO:0000256" key="1">
    <source>
        <dbReference type="ARBA" id="ARBA00007734"/>
    </source>
</evidence>
<dbReference type="PANTHER" id="PTHR37423">
    <property type="entry name" value="SOLUBLE LYTIC MUREIN TRANSGLYCOSYLASE-RELATED"/>
    <property type="match status" value="1"/>
</dbReference>
<evidence type="ECO:0000313" key="4">
    <source>
        <dbReference type="Proteomes" id="UP001596494"/>
    </source>
</evidence>
<dbReference type="RefSeq" id="WP_289216944.1">
    <property type="nucleotide sequence ID" value="NZ_JAPVRC010000010.1"/>
</dbReference>
<dbReference type="EMBL" id="JBHTBY010000012">
    <property type="protein sequence ID" value="MFC7322089.1"/>
    <property type="molecule type" value="Genomic_DNA"/>
</dbReference>
<comment type="similarity">
    <text evidence="1">Belongs to the transglycosylase Slt family.</text>
</comment>
<dbReference type="InterPro" id="IPR000189">
    <property type="entry name" value="Transglyc_AS"/>
</dbReference>
<organism evidence="3 4">
    <name type="scientific">Halobacillus campisalis</name>
    <dbReference type="NCBI Taxonomy" id="435909"/>
    <lineage>
        <taxon>Bacteria</taxon>
        <taxon>Bacillati</taxon>
        <taxon>Bacillota</taxon>
        <taxon>Bacilli</taxon>
        <taxon>Bacillales</taxon>
        <taxon>Bacillaceae</taxon>
        <taxon>Halobacillus</taxon>
    </lineage>
</organism>
<keyword evidence="4" id="KW-1185">Reference proteome</keyword>
<dbReference type="Gene3D" id="1.10.530.10">
    <property type="match status" value="1"/>
</dbReference>
<comment type="caution">
    <text evidence="3">The sequence shown here is derived from an EMBL/GenBank/DDBJ whole genome shotgun (WGS) entry which is preliminary data.</text>
</comment>
<proteinExistence type="inferred from homology"/>
<dbReference type="InterPro" id="IPR008258">
    <property type="entry name" value="Transglycosylase_SLT_dom_1"/>
</dbReference>
<name>A0ABW2K5H8_9BACI</name>
<gene>
    <name evidence="3" type="ORF">ACFQMN_14535</name>
</gene>
<dbReference type="Proteomes" id="UP001596494">
    <property type="component" value="Unassembled WGS sequence"/>
</dbReference>
<evidence type="ECO:0000313" key="3">
    <source>
        <dbReference type="EMBL" id="MFC7322089.1"/>
    </source>
</evidence>
<dbReference type="PANTHER" id="PTHR37423:SF2">
    <property type="entry name" value="MEMBRANE-BOUND LYTIC MUREIN TRANSGLYCOSYLASE C"/>
    <property type="match status" value="1"/>
</dbReference>
<dbReference type="PROSITE" id="PS00922">
    <property type="entry name" value="TRANSGLYCOSYLASE"/>
    <property type="match status" value="1"/>
</dbReference>
<sequence>MDFNSVRSLMQTQAMSFMNGESGSSSNSSMNGVSFQDMLGLLLSQQSPSPQMNASPMNITSLQAFQQQPMHIHIHYTGSEKSEKVEEVVEEVKKKEVKNGNEDLDTLIKEAAEKNGVNESLVRSVIQAESNFNPNAESHAGAQGLMQLMPGTAKGLGVTNSFDPRENVMGGTKYLKQMLDRYDGDTKLALAAYNAGPGNVDKYGGIPPFKETQNYVGKVLG</sequence>
<feature type="domain" description="Transglycosylase SLT" evidence="2">
    <location>
        <begin position="107"/>
        <end position="215"/>
    </location>
</feature>
<accession>A0ABW2K5H8</accession>